<protein>
    <submittedName>
        <fullName evidence="6">Tigger transposable element-derived protein 4</fullName>
    </submittedName>
</protein>
<accession>A0A444V056</accession>
<sequence length="486" mass="53953">MSRRRTDLTSKQKTEIIRLCEASPTLSFTAVAKNFSINPSTVSKIYKNRNTVLQQCSSNVNRKRQRSSHAAGVDKALLRWFQFARASNRPVSGNILKNKAVEFAADLNVDAFKASNGWLDRWKKRHEIVLKRAQGEQKGADVSSGDSWVEKGLPAVLQRYQPGDVYSADQTGLYHRALACGSRAFKKTAHLEDRVALLVCCSMIGEKRPLLLIGKSPKPRCLRGVSNLPISYTYSSNAWMTSYIFQRWLKQWDTSLKAQRRHIALFVDNCPAHRAIKLDSIELIILPANVSSPIQPCDQGVIPALKAHYSRLIASKSLAAVDGVQPAPELARIDLFTTMLLIKESWDAVQSETIVNCFRTAGFSKEGGPASVIKEEAIVLDRFPEDELSAFTGADNDAECIEPLEDEQVVGGKPSAASAADEEGEVPGAAVSTSEAQRALEILRQFLGQNEFSDWALFNKIEKKVVEISVQRFIHSSRQPTTRAFF</sequence>
<dbReference type="Gene3D" id="1.10.10.60">
    <property type="entry name" value="Homeodomain-like"/>
    <property type="match status" value="2"/>
</dbReference>
<dbReference type="PROSITE" id="PS51253">
    <property type="entry name" value="HTH_CENPB"/>
    <property type="match status" value="1"/>
</dbReference>
<name>A0A444V056_ACIRT</name>
<proteinExistence type="predicted"/>
<keyword evidence="7" id="KW-1185">Reference proteome</keyword>
<evidence type="ECO:0000256" key="1">
    <source>
        <dbReference type="ARBA" id="ARBA00004123"/>
    </source>
</evidence>
<evidence type="ECO:0000313" key="6">
    <source>
        <dbReference type="EMBL" id="RXM93817.1"/>
    </source>
</evidence>
<dbReference type="InterPro" id="IPR007889">
    <property type="entry name" value="HTH_Psq"/>
</dbReference>
<dbReference type="EMBL" id="SCEB01004083">
    <property type="protein sequence ID" value="RXM93817.1"/>
    <property type="molecule type" value="Genomic_DNA"/>
</dbReference>
<evidence type="ECO:0000256" key="4">
    <source>
        <dbReference type="SAM" id="MobiDB-lite"/>
    </source>
</evidence>
<dbReference type="PANTHER" id="PTHR19303:SF73">
    <property type="entry name" value="PROTEIN PDC2"/>
    <property type="match status" value="1"/>
</dbReference>
<dbReference type="GO" id="GO:0003677">
    <property type="term" value="F:DNA binding"/>
    <property type="evidence" value="ECO:0007669"/>
    <property type="project" value="UniProtKB-KW"/>
</dbReference>
<dbReference type="Pfam" id="PF04218">
    <property type="entry name" value="CENP-B_N"/>
    <property type="match status" value="1"/>
</dbReference>
<dbReference type="InterPro" id="IPR004875">
    <property type="entry name" value="DDE_SF_endonuclease_dom"/>
</dbReference>
<dbReference type="InterPro" id="IPR006600">
    <property type="entry name" value="HTH_CenpB_DNA-bd_dom"/>
</dbReference>
<evidence type="ECO:0000259" key="5">
    <source>
        <dbReference type="PROSITE" id="PS51253"/>
    </source>
</evidence>
<gene>
    <name evidence="6" type="ORF">EOD39_18681</name>
</gene>
<dbReference type="AlphaFoldDB" id="A0A444V056"/>
<feature type="domain" description="HTH CENPB-type" evidence="5">
    <location>
        <begin position="61"/>
        <end position="132"/>
    </location>
</feature>
<feature type="region of interest" description="Disordered" evidence="4">
    <location>
        <begin position="412"/>
        <end position="431"/>
    </location>
</feature>
<keyword evidence="2" id="KW-0238">DNA-binding</keyword>
<reference evidence="6 7" key="1">
    <citation type="submission" date="2019-01" db="EMBL/GenBank/DDBJ databases">
        <title>Draft Genome and Complete Hox-Cluster Characterization of the Sterlet Sturgeon (Acipenser ruthenus).</title>
        <authorList>
            <person name="Wei Q."/>
        </authorList>
    </citation>
    <scope>NUCLEOTIDE SEQUENCE [LARGE SCALE GENOMIC DNA]</scope>
    <source>
        <strain evidence="6">WHYD16114868_AA</strain>
        <tissue evidence="6">Blood</tissue>
    </source>
</reference>
<dbReference type="InterPro" id="IPR050863">
    <property type="entry name" value="CenT-Element_Derived"/>
</dbReference>
<dbReference type="Pfam" id="PF03221">
    <property type="entry name" value="HTH_Tnp_Tc5"/>
    <property type="match status" value="1"/>
</dbReference>
<dbReference type="SUPFAM" id="SSF46689">
    <property type="entry name" value="Homeodomain-like"/>
    <property type="match status" value="2"/>
</dbReference>
<dbReference type="Proteomes" id="UP000289886">
    <property type="component" value="Unassembled WGS sequence"/>
</dbReference>
<dbReference type="GO" id="GO:0005634">
    <property type="term" value="C:nucleus"/>
    <property type="evidence" value="ECO:0007669"/>
    <property type="project" value="UniProtKB-SubCell"/>
</dbReference>
<evidence type="ECO:0000256" key="3">
    <source>
        <dbReference type="ARBA" id="ARBA00023242"/>
    </source>
</evidence>
<comment type="subcellular location">
    <subcellularLocation>
        <location evidence="1">Nucleus</location>
    </subcellularLocation>
</comment>
<dbReference type="Pfam" id="PF03184">
    <property type="entry name" value="DDE_1"/>
    <property type="match status" value="1"/>
</dbReference>
<dbReference type="InterPro" id="IPR009057">
    <property type="entry name" value="Homeodomain-like_sf"/>
</dbReference>
<organism evidence="6 7">
    <name type="scientific">Acipenser ruthenus</name>
    <name type="common">Sterlet sturgeon</name>
    <dbReference type="NCBI Taxonomy" id="7906"/>
    <lineage>
        <taxon>Eukaryota</taxon>
        <taxon>Metazoa</taxon>
        <taxon>Chordata</taxon>
        <taxon>Craniata</taxon>
        <taxon>Vertebrata</taxon>
        <taxon>Euteleostomi</taxon>
        <taxon>Actinopterygii</taxon>
        <taxon>Chondrostei</taxon>
        <taxon>Acipenseriformes</taxon>
        <taxon>Acipenseridae</taxon>
        <taxon>Acipenser</taxon>
    </lineage>
</organism>
<dbReference type="SMART" id="SM00674">
    <property type="entry name" value="CENPB"/>
    <property type="match status" value="1"/>
</dbReference>
<dbReference type="PANTHER" id="PTHR19303">
    <property type="entry name" value="TRANSPOSON"/>
    <property type="match status" value="1"/>
</dbReference>
<keyword evidence="3" id="KW-0539">Nucleus</keyword>
<evidence type="ECO:0000256" key="2">
    <source>
        <dbReference type="ARBA" id="ARBA00023125"/>
    </source>
</evidence>
<comment type="caution">
    <text evidence="6">The sequence shown here is derived from an EMBL/GenBank/DDBJ whole genome shotgun (WGS) entry which is preliminary data.</text>
</comment>
<evidence type="ECO:0000313" key="7">
    <source>
        <dbReference type="Proteomes" id="UP000289886"/>
    </source>
</evidence>